<keyword evidence="5" id="KW-1185">Reference proteome</keyword>
<evidence type="ECO:0000256" key="1">
    <source>
        <dbReference type="ARBA" id="ARBA00004123"/>
    </source>
</evidence>
<dbReference type="AlphaFoldDB" id="A0ABD2KLA5"/>
<dbReference type="CDD" id="cd00034">
    <property type="entry name" value="CSD"/>
    <property type="match status" value="1"/>
</dbReference>
<keyword evidence="2" id="KW-0539">Nucleus</keyword>
<dbReference type="PRINTS" id="PR00504">
    <property type="entry name" value="CHROMODOMAIN"/>
</dbReference>
<comment type="caution">
    <text evidence="4">The sequence shown here is derived from an EMBL/GenBank/DDBJ whole genome shotgun (WGS) entry which is preliminary data.</text>
</comment>
<dbReference type="InterPro" id="IPR017984">
    <property type="entry name" value="Chromo_dom_subgr"/>
</dbReference>
<dbReference type="Gene3D" id="2.40.50.40">
    <property type="match status" value="2"/>
</dbReference>
<accession>A0ABD2KLA5</accession>
<name>A0ABD2KLA5_HETSC</name>
<organism evidence="4 5">
    <name type="scientific">Heterodera schachtii</name>
    <name type="common">Sugarbeet cyst nematode worm</name>
    <name type="synonym">Tylenchus schachtii</name>
    <dbReference type="NCBI Taxonomy" id="97005"/>
    <lineage>
        <taxon>Eukaryota</taxon>
        <taxon>Metazoa</taxon>
        <taxon>Ecdysozoa</taxon>
        <taxon>Nematoda</taxon>
        <taxon>Chromadorea</taxon>
        <taxon>Rhabditida</taxon>
        <taxon>Tylenchina</taxon>
        <taxon>Tylenchomorpha</taxon>
        <taxon>Tylenchoidea</taxon>
        <taxon>Heteroderidae</taxon>
        <taxon>Heteroderinae</taxon>
        <taxon>Heterodera</taxon>
    </lineage>
</organism>
<protein>
    <recommendedName>
        <fullName evidence="3">Chromo domain-containing protein</fullName>
    </recommendedName>
</protein>
<dbReference type="GO" id="GO:0005634">
    <property type="term" value="C:nucleus"/>
    <property type="evidence" value="ECO:0007669"/>
    <property type="project" value="UniProtKB-SubCell"/>
</dbReference>
<sequence length="135" mass="15484">MATRRSKRGVGENEFQVDSILARRVLRDGRVEYLLKWKGCSDSENSWEPEQNLNCADLMAKFNTQNQKGEPMDVEGAPSQDEVEEILGAARMNSEIFYLVKLKGDSLAQFFPSRLASEKFPKLVIDFYEQRADMQ</sequence>
<gene>
    <name evidence="4" type="ORF">niasHS_001327</name>
</gene>
<dbReference type="PANTHER" id="PTHR22812">
    <property type="entry name" value="CHROMOBOX PROTEIN"/>
    <property type="match status" value="1"/>
</dbReference>
<comment type="subcellular location">
    <subcellularLocation>
        <location evidence="1">Nucleus</location>
    </subcellularLocation>
</comment>
<dbReference type="Pfam" id="PF00385">
    <property type="entry name" value="Chromo"/>
    <property type="match status" value="1"/>
</dbReference>
<dbReference type="EMBL" id="JBICCN010000011">
    <property type="protein sequence ID" value="KAL3103725.1"/>
    <property type="molecule type" value="Genomic_DNA"/>
</dbReference>
<dbReference type="Pfam" id="PF01393">
    <property type="entry name" value="Chromo_shadow"/>
    <property type="match status" value="1"/>
</dbReference>
<dbReference type="InterPro" id="IPR023780">
    <property type="entry name" value="Chromo_domain"/>
</dbReference>
<evidence type="ECO:0000313" key="5">
    <source>
        <dbReference type="Proteomes" id="UP001620645"/>
    </source>
</evidence>
<evidence type="ECO:0000313" key="4">
    <source>
        <dbReference type="EMBL" id="KAL3103725.1"/>
    </source>
</evidence>
<dbReference type="InterPro" id="IPR008251">
    <property type="entry name" value="Chromo_shadow_dom"/>
</dbReference>
<reference evidence="4 5" key="1">
    <citation type="submission" date="2024-10" db="EMBL/GenBank/DDBJ databases">
        <authorList>
            <person name="Kim D."/>
        </authorList>
    </citation>
    <scope>NUCLEOTIDE SEQUENCE [LARGE SCALE GENOMIC DNA]</scope>
    <source>
        <strain evidence="4">Taebaek</strain>
    </source>
</reference>
<evidence type="ECO:0000259" key="3">
    <source>
        <dbReference type="PROSITE" id="PS50013"/>
    </source>
</evidence>
<dbReference type="SUPFAM" id="SSF54160">
    <property type="entry name" value="Chromo domain-like"/>
    <property type="match status" value="2"/>
</dbReference>
<dbReference type="InterPro" id="IPR016197">
    <property type="entry name" value="Chromo-like_dom_sf"/>
</dbReference>
<dbReference type="InterPro" id="IPR051219">
    <property type="entry name" value="Heterochromatin_chromo-domain"/>
</dbReference>
<evidence type="ECO:0000256" key="2">
    <source>
        <dbReference type="ARBA" id="ARBA00023242"/>
    </source>
</evidence>
<dbReference type="SMART" id="SM00298">
    <property type="entry name" value="CHROMO"/>
    <property type="match status" value="1"/>
</dbReference>
<proteinExistence type="predicted"/>
<dbReference type="InterPro" id="IPR000953">
    <property type="entry name" value="Chromo/chromo_shadow_dom"/>
</dbReference>
<dbReference type="PROSITE" id="PS50013">
    <property type="entry name" value="CHROMO_2"/>
    <property type="match status" value="1"/>
</dbReference>
<feature type="domain" description="Chromo" evidence="3">
    <location>
        <begin position="15"/>
        <end position="74"/>
    </location>
</feature>
<dbReference type="Proteomes" id="UP001620645">
    <property type="component" value="Unassembled WGS sequence"/>
</dbReference>